<evidence type="ECO:0000313" key="2">
    <source>
        <dbReference type="Proteomes" id="UP001281761"/>
    </source>
</evidence>
<gene>
    <name evidence="1" type="ORF">BLNAU_8338</name>
</gene>
<keyword evidence="2" id="KW-1185">Reference proteome</keyword>
<comment type="caution">
    <text evidence="1">The sequence shown here is derived from an EMBL/GenBank/DDBJ whole genome shotgun (WGS) entry which is preliminary data.</text>
</comment>
<sequence length="99" mass="10449">MNHPGSSNRGSTIVIQCIITPVPPLISFFTQPPSKLQLINPTAGPSHNQCPTLRVGSLSVVTKFCEDGLQSTAKNGTVGWKNTLCIFFIYDGSGGGDGE</sequence>
<reference evidence="1 2" key="1">
    <citation type="journal article" date="2022" name="bioRxiv">
        <title>Genomics of Preaxostyla Flagellates Illuminates Evolutionary Transitions and the Path Towards Mitochondrial Loss.</title>
        <authorList>
            <person name="Novak L.V.F."/>
            <person name="Treitli S.C."/>
            <person name="Pyrih J."/>
            <person name="Halakuc P."/>
            <person name="Pipaliya S.V."/>
            <person name="Vacek V."/>
            <person name="Brzon O."/>
            <person name="Soukal P."/>
            <person name="Eme L."/>
            <person name="Dacks J.B."/>
            <person name="Karnkowska A."/>
            <person name="Elias M."/>
            <person name="Hampl V."/>
        </authorList>
    </citation>
    <scope>NUCLEOTIDE SEQUENCE [LARGE SCALE GENOMIC DNA]</scope>
    <source>
        <strain evidence="1">NAU3</strain>
        <tissue evidence="1">Gut</tissue>
    </source>
</reference>
<name>A0ABQ9XZ22_9EUKA</name>
<proteinExistence type="predicted"/>
<dbReference type="Proteomes" id="UP001281761">
    <property type="component" value="Unassembled WGS sequence"/>
</dbReference>
<accession>A0ABQ9XZ22</accession>
<organism evidence="1 2">
    <name type="scientific">Blattamonas nauphoetae</name>
    <dbReference type="NCBI Taxonomy" id="2049346"/>
    <lineage>
        <taxon>Eukaryota</taxon>
        <taxon>Metamonada</taxon>
        <taxon>Preaxostyla</taxon>
        <taxon>Oxymonadida</taxon>
        <taxon>Blattamonas</taxon>
    </lineage>
</organism>
<dbReference type="EMBL" id="JARBJD010000053">
    <property type="protein sequence ID" value="KAK2956704.1"/>
    <property type="molecule type" value="Genomic_DNA"/>
</dbReference>
<protein>
    <submittedName>
        <fullName evidence="1">Uncharacterized protein</fullName>
    </submittedName>
</protein>
<evidence type="ECO:0000313" key="1">
    <source>
        <dbReference type="EMBL" id="KAK2956704.1"/>
    </source>
</evidence>